<protein>
    <recommendedName>
        <fullName evidence="2">ABC-type uncharacterized transport system domain-containing protein</fullName>
    </recommendedName>
</protein>
<accession>A0A5C1QC78</accession>
<feature type="transmembrane region" description="Helical" evidence="1">
    <location>
        <begin position="122"/>
        <end position="143"/>
    </location>
</feature>
<name>A0A5C1QC78_9SPIO</name>
<feature type="domain" description="ABC-type uncharacterised transport system" evidence="2">
    <location>
        <begin position="355"/>
        <end position="575"/>
    </location>
</feature>
<dbReference type="RefSeq" id="WP_149567522.1">
    <property type="nucleotide sequence ID" value="NZ_CP035807.1"/>
</dbReference>
<evidence type="ECO:0000259" key="2">
    <source>
        <dbReference type="Pfam" id="PF09822"/>
    </source>
</evidence>
<gene>
    <name evidence="3" type="ORF">EW093_06020</name>
</gene>
<reference evidence="3 4" key="2">
    <citation type="submission" date="2019-09" db="EMBL/GenBank/DDBJ databases">
        <title>Complete Genome Sequence and Methylome Analysis of free living Spirochaetas.</title>
        <authorList>
            <person name="Leshcheva N."/>
            <person name="Mikheeva N."/>
        </authorList>
    </citation>
    <scope>NUCLEOTIDE SEQUENCE [LARGE SCALE GENOMIC DNA]</scope>
    <source>
        <strain evidence="3 4">P</strain>
    </source>
</reference>
<feature type="transmembrane region" description="Helical" evidence="1">
    <location>
        <begin position="150"/>
        <end position="172"/>
    </location>
</feature>
<evidence type="ECO:0000256" key="1">
    <source>
        <dbReference type="SAM" id="Phobius"/>
    </source>
</evidence>
<feature type="transmembrane region" description="Helical" evidence="1">
    <location>
        <begin position="629"/>
        <end position="648"/>
    </location>
</feature>
<proteinExistence type="predicted"/>
<evidence type="ECO:0000313" key="3">
    <source>
        <dbReference type="EMBL" id="QEN04274.1"/>
    </source>
</evidence>
<feature type="transmembrane region" description="Helical" evidence="1">
    <location>
        <begin position="43"/>
        <end position="62"/>
    </location>
</feature>
<feature type="transmembrane region" description="Helical" evidence="1">
    <location>
        <begin position="207"/>
        <end position="227"/>
    </location>
</feature>
<dbReference type="Pfam" id="PF09822">
    <property type="entry name" value="ABC_transp_aux"/>
    <property type="match status" value="1"/>
</dbReference>
<keyword evidence="1" id="KW-0472">Membrane</keyword>
<feature type="transmembrane region" description="Helical" evidence="1">
    <location>
        <begin position="96"/>
        <end position="116"/>
    </location>
</feature>
<dbReference type="InterPro" id="IPR019196">
    <property type="entry name" value="ABC_transp_unknown"/>
</dbReference>
<organism evidence="3 4">
    <name type="scientific">Thiospirochaeta perfilievii</name>
    <dbReference type="NCBI Taxonomy" id="252967"/>
    <lineage>
        <taxon>Bacteria</taxon>
        <taxon>Pseudomonadati</taxon>
        <taxon>Spirochaetota</taxon>
        <taxon>Spirochaetia</taxon>
        <taxon>Spirochaetales</taxon>
        <taxon>Spirochaetaceae</taxon>
        <taxon>Thiospirochaeta</taxon>
    </lineage>
</organism>
<dbReference type="EMBL" id="CP035807">
    <property type="protein sequence ID" value="QEN04274.1"/>
    <property type="molecule type" value="Genomic_DNA"/>
</dbReference>
<feature type="transmembrane region" description="Helical" evidence="1">
    <location>
        <begin position="178"/>
        <end position="200"/>
    </location>
</feature>
<keyword evidence="1" id="KW-0812">Transmembrane</keyword>
<dbReference type="AlphaFoldDB" id="A0A5C1QC78"/>
<reference evidence="3 4" key="1">
    <citation type="submission" date="2019-02" db="EMBL/GenBank/DDBJ databases">
        <authorList>
            <person name="Fomenkov A."/>
            <person name="Dubinina G."/>
            <person name="Grabovich M."/>
            <person name="Vincze T."/>
            <person name="Roberts R.J."/>
        </authorList>
    </citation>
    <scope>NUCLEOTIDE SEQUENCE [LARGE SCALE GENOMIC DNA]</scope>
    <source>
        <strain evidence="3 4">P</strain>
    </source>
</reference>
<dbReference type="Proteomes" id="UP000323824">
    <property type="component" value="Chromosome"/>
</dbReference>
<keyword evidence="4" id="KW-1185">Reference proteome</keyword>
<feature type="transmembrane region" description="Helical" evidence="1">
    <location>
        <begin position="15"/>
        <end position="37"/>
    </location>
</feature>
<evidence type="ECO:0000313" key="4">
    <source>
        <dbReference type="Proteomes" id="UP000323824"/>
    </source>
</evidence>
<sequence>MNIFKRELKVINRSFLPLFLYPVGVVISGLLFNVNILDISKLYSLYPFYLSLIIPLISSNIWQREVILGLNSYIISSQLSISSVVWSKFLAHYIKVIFSFFLFLPIVFILSLFGNVDFGQVLSINITLLIISFFILSITLLLSTLLKSRTLIIVSTISIATIFLFKSDIFTLEFLGELQLSFILFYLSLSYISLTISVSLISNKLNIFWLIFLLFTLTLSLIIPVSFDLTIDRLSSIDSYIYEVDSKLDENIRIEHYFSEELLTYNEGVKESLILLRRFNNLNNIDILTITDRSDDFLKAVKRFKPIKYNNDELYNFIVVKYKEHYQVIPNIPNTGYLQFEIAKVFKYLIDGGLKKVGLYIGNEEYSEDNFSVLYSKLKEDFNVLYIFPGDSIPHDVDTLVILGQFGINDYYTQEIGHYLAHGGNILFAVNGLKTSNNLQRVDTSILGSLKELGVYPEPYLVADIRGINDYVLNIEAIPNRSLTGNQIVDPFSGFVGVHTSPVHYNNNLYKPLLFSSQLSWLVDSSTGIDGSPESSFPLAVYGEDAISKHFTDDYSEENNRFLVVGSSMSFTDYLYSTNIFSSYEFIRRAIYVLNGDSNFINVRNKRSREVGYYKIESNLYRNSIISSFRILFIFIYPIILFFTQLIINKKAEK</sequence>
<keyword evidence="1" id="KW-1133">Transmembrane helix</keyword>
<dbReference type="KEGG" id="sper:EW093_06020"/>
<dbReference type="OrthoDB" id="354042at2"/>